<evidence type="ECO:0000313" key="1">
    <source>
        <dbReference type="EMBL" id="CAD7272201.1"/>
    </source>
</evidence>
<name>A0A7R9BCX1_9CRUS</name>
<dbReference type="AlphaFoldDB" id="A0A7R9BCX1"/>
<reference evidence="1" key="1">
    <citation type="submission" date="2020-11" db="EMBL/GenBank/DDBJ databases">
        <authorList>
            <person name="Tran Van P."/>
        </authorList>
    </citation>
    <scope>NUCLEOTIDE SEQUENCE</scope>
</reference>
<protein>
    <submittedName>
        <fullName evidence="1">Uncharacterized protein</fullName>
    </submittedName>
</protein>
<dbReference type="EMBL" id="CAJPEX010000011">
    <property type="protein sequence ID" value="CAG0912353.1"/>
    <property type="molecule type" value="Genomic_DNA"/>
</dbReference>
<sequence>MQENRLHSESVSDLSGQELLQKCLLPLDKQLMQLSHSLAKVSVCTTVKEMIGDSDDLTMLRTALLGLELRRIARIICQKEDCVEEERFLIKEGIRLNPCNGAGNAETCPEKHYSSVCLSFIDADDAERRVSNHRLFIFWVFLEKVSVCTTVKEMIGDSDDLTMLRTALLGLELRRIARLICQKEECVEEERFLINEGIRLNPCHGAGNAETCPEKHYSSVCLSFIDADDAERRVVHVLPQPVLSKETRKKGDCPTLQEYLRIAKEAVFANAEGRLEEAPEDAVNLVDAAIKFQIMSVRWNSCVKLSHEPTCSTYKEGVSVVYNHVRLQHIVRRYLDQAELGKYLPLGDASTGDLSVLDGKREKALLLEASHLPLVVDFSTPEDPRVLGSGLEEGTKDHFNRSFESFQSRIYYKKSVHGPFWQRLFYINSEKAWTFSTFLLLAKCDILKITPEENWPYKFGKKLCKFSFSSPIQFPTIRSVNEFVIFLPVQVVVVVVLADEEEKGEDLFCFTGTELHRKDNAELLHPPPKVRGTWSLPVTSEE</sequence>
<organism evidence="1">
    <name type="scientific">Notodromas monacha</name>
    <dbReference type="NCBI Taxonomy" id="399045"/>
    <lineage>
        <taxon>Eukaryota</taxon>
        <taxon>Metazoa</taxon>
        <taxon>Ecdysozoa</taxon>
        <taxon>Arthropoda</taxon>
        <taxon>Crustacea</taxon>
        <taxon>Oligostraca</taxon>
        <taxon>Ostracoda</taxon>
        <taxon>Podocopa</taxon>
        <taxon>Podocopida</taxon>
        <taxon>Cypridocopina</taxon>
        <taxon>Cypridoidea</taxon>
        <taxon>Cyprididae</taxon>
        <taxon>Notodromas</taxon>
    </lineage>
</organism>
<dbReference type="Proteomes" id="UP000678499">
    <property type="component" value="Unassembled WGS sequence"/>
</dbReference>
<proteinExistence type="predicted"/>
<dbReference type="OrthoDB" id="9990834at2759"/>
<accession>A0A7R9BCX1</accession>
<gene>
    <name evidence="1" type="ORF">NMOB1V02_LOCUS145</name>
</gene>
<keyword evidence="2" id="KW-1185">Reference proteome</keyword>
<dbReference type="EMBL" id="OA882048">
    <property type="protein sequence ID" value="CAD7272201.1"/>
    <property type="molecule type" value="Genomic_DNA"/>
</dbReference>
<evidence type="ECO:0000313" key="2">
    <source>
        <dbReference type="Proteomes" id="UP000678499"/>
    </source>
</evidence>